<keyword evidence="3" id="KW-1185">Reference proteome</keyword>
<sequence length="134" mass="15022">MAASNPFLDSYPESLYEEPLLPAHPSNPNPPQYRRSTKPTNPLKPALSYSLSILQPSATSTTLGTYPDDYIGEKKKKKSKTAILRIIAKTMVHPRKTRRMKKAQKAAEKAADEAERIRNIEEFLASGRRGPWDG</sequence>
<proteinExistence type="predicted"/>
<name>U4LMC5_PYROM</name>
<dbReference type="OrthoDB" id="10559485at2759"/>
<gene>
    <name evidence="2" type="ORF">PCON_08689</name>
</gene>
<dbReference type="Proteomes" id="UP000018144">
    <property type="component" value="Unassembled WGS sequence"/>
</dbReference>
<accession>U4LMC5</accession>
<protein>
    <submittedName>
        <fullName evidence="2">Uncharacterized protein</fullName>
    </submittedName>
</protein>
<feature type="region of interest" description="Disordered" evidence="1">
    <location>
        <begin position="1"/>
        <end position="45"/>
    </location>
</feature>
<evidence type="ECO:0000256" key="1">
    <source>
        <dbReference type="SAM" id="MobiDB-lite"/>
    </source>
</evidence>
<dbReference type="AlphaFoldDB" id="U4LMC5"/>
<evidence type="ECO:0000313" key="3">
    <source>
        <dbReference type="Proteomes" id="UP000018144"/>
    </source>
</evidence>
<organism evidence="2 3">
    <name type="scientific">Pyronema omphalodes (strain CBS 100304)</name>
    <name type="common">Pyronema confluens</name>
    <dbReference type="NCBI Taxonomy" id="1076935"/>
    <lineage>
        <taxon>Eukaryota</taxon>
        <taxon>Fungi</taxon>
        <taxon>Dikarya</taxon>
        <taxon>Ascomycota</taxon>
        <taxon>Pezizomycotina</taxon>
        <taxon>Pezizomycetes</taxon>
        <taxon>Pezizales</taxon>
        <taxon>Pyronemataceae</taxon>
        <taxon>Pyronema</taxon>
    </lineage>
</organism>
<evidence type="ECO:0000313" key="2">
    <source>
        <dbReference type="EMBL" id="CCX30490.1"/>
    </source>
</evidence>
<dbReference type="EMBL" id="HF935441">
    <property type="protein sequence ID" value="CCX30490.1"/>
    <property type="molecule type" value="Genomic_DNA"/>
</dbReference>
<reference evidence="2 3" key="1">
    <citation type="journal article" date="2013" name="PLoS Genet.">
        <title>The genome and development-dependent transcriptomes of Pyronema confluens: a window into fungal evolution.</title>
        <authorList>
            <person name="Traeger S."/>
            <person name="Altegoer F."/>
            <person name="Freitag M."/>
            <person name="Gabaldon T."/>
            <person name="Kempken F."/>
            <person name="Kumar A."/>
            <person name="Marcet-Houben M."/>
            <person name="Poggeler S."/>
            <person name="Stajich J.E."/>
            <person name="Nowrousian M."/>
        </authorList>
    </citation>
    <scope>NUCLEOTIDE SEQUENCE [LARGE SCALE GENOMIC DNA]</scope>
    <source>
        <strain evidence="3">CBS 100304</strain>
        <tissue evidence="2">Vegetative mycelium</tissue>
    </source>
</reference>